<dbReference type="EMBL" id="JBBAXC010000003">
    <property type="protein sequence ID" value="MEI5906546.1"/>
    <property type="molecule type" value="Genomic_DNA"/>
</dbReference>
<evidence type="ECO:0000313" key="6">
    <source>
        <dbReference type="Proteomes" id="UP001312865"/>
    </source>
</evidence>
<evidence type="ECO:0000256" key="1">
    <source>
        <dbReference type="ARBA" id="ARBA00000073"/>
    </source>
</evidence>
<feature type="domain" description="Pseudouridine synthase RsuA/RluA-like" evidence="4">
    <location>
        <begin position="91"/>
        <end position="242"/>
    </location>
</feature>
<dbReference type="InterPro" id="IPR050188">
    <property type="entry name" value="RluA_PseudoU_synthase"/>
</dbReference>
<comment type="function">
    <text evidence="3">Responsible for synthesis of pseudouridine from uracil.</text>
</comment>
<dbReference type="EC" id="5.4.99.-" evidence="3"/>
<dbReference type="InterPro" id="IPR006145">
    <property type="entry name" value="PsdUridine_synth_RsuA/RluA"/>
</dbReference>
<dbReference type="RefSeq" id="WP_336585973.1">
    <property type="nucleotide sequence ID" value="NZ_JBBAXC010000003.1"/>
</dbReference>
<evidence type="ECO:0000256" key="3">
    <source>
        <dbReference type="RuleBase" id="RU362028"/>
    </source>
</evidence>
<dbReference type="Pfam" id="PF00849">
    <property type="entry name" value="PseudoU_synth_2"/>
    <property type="match status" value="1"/>
</dbReference>
<sequence length="295" mass="33825">MKEQYTLSWVISKQDEGKLVRAFLKEQQISKRALTDIKFTGGKIEVNQMEVNVLYRLQTEDVLQLTFPNEKRSDGFEPESIPLNILYEDQHILVVNKPAYMNTIPSREHPTGSLANGLLYYYDTLKLASTIHIVTRLDRNTSGLILVAKHRHVHFLLSKLQQAGKVNRRYEALVNGNFTEMKGCIEAPIGRKETSIIEREVRADGQYAKTSYKVITQYPKFAHISLKLHTGRTHQIRVHMKHTGHSLLGDDLYHGNMEVIKRQALHSKELSFYHPFLKKVVSFSAPLPADMASIM</sequence>
<gene>
    <name evidence="5" type="ORF">WAK64_05680</name>
</gene>
<keyword evidence="6" id="KW-1185">Reference proteome</keyword>
<dbReference type="Gene3D" id="3.30.2350.10">
    <property type="entry name" value="Pseudouridine synthase"/>
    <property type="match status" value="1"/>
</dbReference>
<dbReference type="InterPro" id="IPR006224">
    <property type="entry name" value="PsdUridine_synth_RluA-like_CS"/>
</dbReference>
<evidence type="ECO:0000259" key="4">
    <source>
        <dbReference type="Pfam" id="PF00849"/>
    </source>
</evidence>
<comment type="caution">
    <text evidence="5">The sequence shown here is derived from an EMBL/GenBank/DDBJ whole genome shotgun (WGS) entry which is preliminary data.</text>
</comment>
<dbReference type="InterPro" id="IPR006225">
    <property type="entry name" value="PsdUridine_synth_RluC/D"/>
</dbReference>
<evidence type="ECO:0000256" key="2">
    <source>
        <dbReference type="ARBA" id="ARBA00010876"/>
    </source>
</evidence>
<reference evidence="5 6" key="1">
    <citation type="journal article" date="2018" name="J. Microbiol.">
        <title>Bacillus spongiae sp. nov., isolated from sponge of Jeju Island.</title>
        <authorList>
            <person name="Lee G.E."/>
            <person name="Im W.T."/>
            <person name="Park J.S."/>
        </authorList>
    </citation>
    <scope>NUCLEOTIDE SEQUENCE [LARGE SCALE GENOMIC DNA]</scope>
    <source>
        <strain evidence="5 6">135PIL107-10</strain>
    </source>
</reference>
<accession>A0ABU8HB49</accession>
<name>A0ABU8HB49_9BACI</name>
<comment type="similarity">
    <text evidence="2 3">Belongs to the pseudouridine synthase RluA family.</text>
</comment>
<dbReference type="PANTHER" id="PTHR21600:SF35">
    <property type="entry name" value="PSEUDOURIDINE SYNTHASE"/>
    <property type="match status" value="1"/>
</dbReference>
<dbReference type="PROSITE" id="PS01129">
    <property type="entry name" value="PSI_RLU"/>
    <property type="match status" value="1"/>
</dbReference>
<evidence type="ECO:0000313" key="5">
    <source>
        <dbReference type="EMBL" id="MEI5906546.1"/>
    </source>
</evidence>
<dbReference type="NCBIfam" id="TIGR00005">
    <property type="entry name" value="rluA_subfam"/>
    <property type="match status" value="1"/>
</dbReference>
<dbReference type="Proteomes" id="UP001312865">
    <property type="component" value="Unassembled WGS sequence"/>
</dbReference>
<organism evidence="5 6">
    <name type="scientific">Bacillus spongiae</name>
    <dbReference type="NCBI Taxonomy" id="2683610"/>
    <lineage>
        <taxon>Bacteria</taxon>
        <taxon>Bacillati</taxon>
        <taxon>Bacillota</taxon>
        <taxon>Bacilli</taxon>
        <taxon>Bacillales</taxon>
        <taxon>Bacillaceae</taxon>
        <taxon>Bacillus</taxon>
    </lineage>
</organism>
<dbReference type="SUPFAM" id="SSF55120">
    <property type="entry name" value="Pseudouridine synthase"/>
    <property type="match status" value="1"/>
</dbReference>
<dbReference type="PANTHER" id="PTHR21600">
    <property type="entry name" value="MITOCHONDRIAL RNA PSEUDOURIDINE SYNTHASE"/>
    <property type="match status" value="1"/>
</dbReference>
<dbReference type="GO" id="GO:0016853">
    <property type="term" value="F:isomerase activity"/>
    <property type="evidence" value="ECO:0007669"/>
    <property type="project" value="UniProtKB-KW"/>
</dbReference>
<comment type="catalytic activity">
    <reaction evidence="1 3">
        <text>a uridine in RNA = a pseudouridine in RNA</text>
        <dbReference type="Rhea" id="RHEA:48348"/>
        <dbReference type="Rhea" id="RHEA-COMP:12068"/>
        <dbReference type="Rhea" id="RHEA-COMP:12069"/>
        <dbReference type="ChEBI" id="CHEBI:65314"/>
        <dbReference type="ChEBI" id="CHEBI:65315"/>
    </reaction>
</comment>
<dbReference type="InterPro" id="IPR020103">
    <property type="entry name" value="PsdUridine_synth_cat_dom_sf"/>
</dbReference>
<protein>
    <recommendedName>
        <fullName evidence="3">Pseudouridine synthase</fullName>
        <ecNumber evidence="3">5.4.99.-</ecNumber>
    </recommendedName>
</protein>
<keyword evidence="3 5" id="KW-0413">Isomerase</keyword>
<proteinExistence type="inferred from homology"/>
<dbReference type="CDD" id="cd02869">
    <property type="entry name" value="PseudoU_synth_RluA_like"/>
    <property type="match status" value="1"/>
</dbReference>